<evidence type="ECO:0000313" key="1">
    <source>
        <dbReference type="EnsemblPlants" id="Zm00001eb158380_P001"/>
    </source>
</evidence>
<reference evidence="1" key="3">
    <citation type="submission" date="2021-05" db="UniProtKB">
        <authorList>
            <consortium name="EnsemblPlants"/>
        </authorList>
    </citation>
    <scope>IDENTIFICATION</scope>
    <source>
        <strain evidence="1">cv. B73</strain>
    </source>
</reference>
<protein>
    <submittedName>
        <fullName evidence="1">Uncharacterized protein</fullName>
    </submittedName>
</protein>
<organism evidence="1 2">
    <name type="scientific">Zea mays</name>
    <name type="common">Maize</name>
    <dbReference type="NCBI Taxonomy" id="4577"/>
    <lineage>
        <taxon>Eukaryota</taxon>
        <taxon>Viridiplantae</taxon>
        <taxon>Streptophyta</taxon>
        <taxon>Embryophyta</taxon>
        <taxon>Tracheophyta</taxon>
        <taxon>Spermatophyta</taxon>
        <taxon>Magnoliopsida</taxon>
        <taxon>Liliopsida</taxon>
        <taxon>Poales</taxon>
        <taxon>Poaceae</taxon>
        <taxon>PACMAD clade</taxon>
        <taxon>Panicoideae</taxon>
        <taxon>Andropogonodae</taxon>
        <taxon>Andropogoneae</taxon>
        <taxon>Tripsacinae</taxon>
        <taxon>Zea</taxon>
    </lineage>
</organism>
<dbReference type="Proteomes" id="UP000007305">
    <property type="component" value="Chromosome 3"/>
</dbReference>
<proteinExistence type="predicted"/>
<dbReference type="AlphaFoldDB" id="A0A804NG50"/>
<dbReference type="Gramene" id="Zm00001eb158380_T001">
    <property type="protein sequence ID" value="Zm00001eb158380_P001"/>
    <property type="gene ID" value="Zm00001eb158380"/>
</dbReference>
<reference evidence="2" key="1">
    <citation type="submission" date="2015-12" db="EMBL/GenBank/DDBJ databases">
        <title>Update maize B73 reference genome by single molecule sequencing technologies.</title>
        <authorList>
            <consortium name="Maize Genome Sequencing Project"/>
            <person name="Ware D."/>
        </authorList>
    </citation>
    <scope>NUCLEOTIDE SEQUENCE [LARGE SCALE GENOMIC DNA]</scope>
    <source>
        <strain evidence="2">cv. B73</strain>
    </source>
</reference>
<sequence>MWLKRWYVSNFSNYQRESQDVIYLTFLKYSSIKKVPEYPMTTSKMRNCSLEQSEQHSMHRDIGT</sequence>
<accession>A0A804NG50</accession>
<reference evidence="1" key="2">
    <citation type="submission" date="2019-07" db="EMBL/GenBank/DDBJ databases">
        <authorList>
            <person name="Seetharam A."/>
            <person name="Woodhouse M."/>
            <person name="Cannon E."/>
        </authorList>
    </citation>
    <scope>NUCLEOTIDE SEQUENCE [LARGE SCALE GENOMIC DNA]</scope>
    <source>
        <strain evidence="1">cv. B73</strain>
    </source>
</reference>
<dbReference type="EnsemblPlants" id="Zm00001eb158380_T001">
    <property type="protein sequence ID" value="Zm00001eb158380_P001"/>
    <property type="gene ID" value="Zm00001eb158380"/>
</dbReference>
<name>A0A804NG50_MAIZE</name>
<keyword evidence="2" id="KW-1185">Reference proteome</keyword>
<evidence type="ECO:0000313" key="2">
    <source>
        <dbReference type="Proteomes" id="UP000007305"/>
    </source>
</evidence>
<dbReference type="InParanoid" id="A0A804NG50"/>